<proteinExistence type="predicted"/>
<dbReference type="InterPro" id="IPR044878">
    <property type="entry name" value="UbiA_sf"/>
</dbReference>
<evidence type="ECO:0000313" key="6">
    <source>
        <dbReference type="EMBL" id="GAG74467.1"/>
    </source>
</evidence>
<feature type="transmembrane region" description="Helical" evidence="5">
    <location>
        <begin position="194"/>
        <end position="213"/>
    </location>
</feature>
<feature type="transmembrane region" description="Helical" evidence="5">
    <location>
        <begin position="144"/>
        <end position="165"/>
    </location>
</feature>
<sequence length="287" mass="33049">MLVGSFSACIFFNASITYENIKLILIALLCTCLASSANYGINELIDSEFDKHHPVKKKRPIPSGKISKKKVLFGSLLLVLITAVISFVYLPIEVFFAIISLIVMGFFYNVRPFRTKELPYLDVISESINNPIRFIIGWYSMQMVFFPPVSFIVSFWAFGAFLMACKRLAEYRFINDPQKAAKYRKSFKYYTEENLIVSIIGYISLVSFSLAIICIKYSISVILAVPVFIASFIWYFKLTLKKDSPAKEPEKLLKHKEFYFFTILTIIVLVLAKILNPYLEFLLKIWS</sequence>
<keyword evidence="4 5" id="KW-0472">Membrane</keyword>
<keyword evidence="3 5" id="KW-1133">Transmembrane helix</keyword>
<organism evidence="6">
    <name type="scientific">marine sediment metagenome</name>
    <dbReference type="NCBI Taxonomy" id="412755"/>
    <lineage>
        <taxon>unclassified sequences</taxon>
        <taxon>metagenomes</taxon>
        <taxon>ecological metagenomes</taxon>
    </lineage>
</organism>
<gene>
    <name evidence="6" type="ORF">S01H4_03061</name>
</gene>
<reference evidence="6" key="1">
    <citation type="journal article" date="2014" name="Front. Microbiol.">
        <title>High frequency of phylogenetically diverse reductive dehalogenase-homologous genes in deep subseafloor sedimentary metagenomes.</title>
        <authorList>
            <person name="Kawai M."/>
            <person name="Futagami T."/>
            <person name="Toyoda A."/>
            <person name="Takaki Y."/>
            <person name="Nishi S."/>
            <person name="Hori S."/>
            <person name="Arai W."/>
            <person name="Tsubouchi T."/>
            <person name="Morono Y."/>
            <person name="Uchiyama I."/>
            <person name="Ito T."/>
            <person name="Fujiyama A."/>
            <person name="Inagaki F."/>
            <person name="Takami H."/>
        </authorList>
    </citation>
    <scope>NUCLEOTIDE SEQUENCE</scope>
    <source>
        <strain evidence="6">Expedition CK06-06</strain>
    </source>
</reference>
<dbReference type="GO" id="GO:0016020">
    <property type="term" value="C:membrane"/>
    <property type="evidence" value="ECO:0007669"/>
    <property type="project" value="UniProtKB-SubCell"/>
</dbReference>
<evidence type="ECO:0000256" key="2">
    <source>
        <dbReference type="ARBA" id="ARBA00022692"/>
    </source>
</evidence>
<dbReference type="InterPro" id="IPR000537">
    <property type="entry name" value="UbiA_prenyltransferase"/>
</dbReference>
<evidence type="ECO:0000256" key="1">
    <source>
        <dbReference type="ARBA" id="ARBA00004141"/>
    </source>
</evidence>
<accession>X1AZB3</accession>
<protein>
    <submittedName>
        <fullName evidence="6">Uncharacterized protein</fullName>
    </submittedName>
</protein>
<dbReference type="AlphaFoldDB" id="X1AZB3"/>
<feature type="transmembrane region" description="Helical" evidence="5">
    <location>
        <begin position="219"/>
        <end position="238"/>
    </location>
</feature>
<dbReference type="Gene3D" id="1.10.357.140">
    <property type="entry name" value="UbiA prenyltransferase"/>
    <property type="match status" value="1"/>
</dbReference>
<comment type="caution">
    <text evidence="6">The sequence shown here is derived from an EMBL/GenBank/DDBJ whole genome shotgun (WGS) entry which is preliminary data.</text>
</comment>
<dbReference type="GO" id="GO:0016765">
    <property type="term" value="F:transferase activity, transferring alkyl or aryl (other than methyl) groups"/>
    <property type="evidence" value="ECO:0007669"/>
    <property type="project" value="InterPro"/>
</dbReference>
<feature type="transmembrane region" description="Helical" evidence="5">
    <location>
        <begin position="75"/>
        <end position="108"/>
    </location>
</feature>
<name>X1AZB3_9ZZZZ</name>
<dbReference type="EMBL" id="BART01000716">
    <property type="protein sequence ID" value="GAG74467.1"/>
    <property type="molecule type" value="Genomic_DNA"/>
</dbReference>
<feature type="transmembrane region" description="Helical" evidence="5">
    <location>
        <begin position="21"/>
        <end position="41"/>
    </location>
</feature>
<dbReference type="Pfam" id="PF01040">
    <property type="entry name" value="UbiA"/>
    <property type="match status" value="1"/>
</dbReference>
<evidence type="ECO:0000256" key="5">
    <source>
        <dbReference type="SAM" id="Phobius"/>
    </source>
</evidence>
<evidence type="ECO:0000256" key="3">
    <source>
        <dbReference type="ARBA" id="ARBA00022989"/>
    </source>
</evidence>
<feature type="transmembrane region" description="Helical" evidence="5">
    <location>
        <begin position="258"/>
        <end position="279"/>
    </location>
</feature>
<evidence type="ECO:0000256" key="4">
    <source>
        <dbReference type="ARBA" id="ARBA00023136"/>
    </source>
</evidence>
<comment type="subcellular location">
    <subcellularLocation>
        <location evidence="1">Membrane</location>
        <topology evidence="1">Multi-pass membrane protein</topology>
    </subcellularLocation>
</comment>
<keyword evidence="2 5" id="KW-0812">Transmembrane</keyword>